<dbReference type="OrthoDB" id="333176at2759"/>
<dbReference type="PANTHER" id="PTHR31840:SF1">
    <property type="entry name" value="COILED-COIL DOMAIN-CONTAINING PROTEIN 97"/>
    <property type="match status" value="1"/>
</dbReference>
<accession>A0A8H3G8I8</accession>
<dbReference type="InterPro" id="IPR018613">
    <property type="entry name" value="Ccdc97-like"/>
</dbReference>
<feature type="region of interest" description="Disordered" evidence="1">
    <location>
        <begin position="1"/>
        <end position="62"/>
    </location>
</feature>
<keyword evidence="4" id="KW-1185">Reference proteome</keyword>
<organism evidence="3 4">
    <name type="scientific">Alectoria fallacina</name>
    <dbReference type="NCBI Taxonomy" id="1903189"/>
    <lineage>
        <taxon>Eukaryota</taxon>
        <taxon>Fungi</taxon>
        <taxon>Dikarya</taxon>
        <taxon>Ascomycota</taxon>
        <taxon>Pezizomycotina</taxon>
        <taxon>Lecanoromycetes</taxon>
        <taxon>OSLEUM clade</taxon>
        <taxon>Lecanoromycetidae</taxon>
        <taxon>Lecanorales</taxon>
        <taxon>Lecanorineae</taxon>
        <taxon>Parmeliaceae</taxon>
        <taxon>Alectoria</taxon>
    </lineage>
</organism>
<protein>
    <recommendedName>
        <fullName evidence="2">CCD97-like C-terminal domain-containing protein</fullName>
    </recommendedName>
</protein>
<feature type="domain" description="CCD97-like C-terminal" evidence="2">
    <location>
        <begin position="135"/>
        <end position="192"/>
    </location>
</feature>
<evidence type="ECO:0000259" key="2">
    <source>
        <dbReference type="Pfam" id="PF09747"/>
    </source>
</evidence>
<dbReference type="Proteomes" id="UP000664203">
    <property type="component" value="Unassembled WGS sequence"/>
</dbReference>
<proteinExistence type="predicted"/>
<feature type="compositionally biased region" description="Basic and acidic residues" evidence="1">
    <location>
        <begin position="188"/>
        <end position="209"/>
    </location>
</feature>
<dbReference type="AlphaFoldDB" id="A0A8H3G8I8"/>
<dbReference type="PANTHER" id="PTHR31840">
    <property type="entry name" value="COILED-COIL DOMAIN-CONTAINING PROTEIN 97"/>
    <property type="match status" value="1"/>
</dbReference>
<sequence>MATELSSQLEDSHEYENKLSSSTQLSKRPSRSPSSEARITIKNRRKRYLDTHPEYSSSPSLELADPLEYDRLVRRFQTPIEREAEGRKKGYSGTLEADLWRSEAKIGALAKPNHAALIGFGGDASGGIVAEDEDEVPKNKEEGIQRWRKEMELMFLRGDDADFDYKAVDESEEYDDRGVQEREEEERWFEKEDPSWVEERDQDAGRAEGLKGQTGVQDY</sequence>
<gene>
    <name evidence="3" type="ORF">ALECFALPRED_006227</name>
</gene>
<name>A0A8H3G8I8_9LECA</name>
<comment type="caution">
    <text evidence="3">The sequence shown here is derived from an EMBL/GenBank/DDBJ whole genome shotgun (WGS) entry which is preliminary data.</text>
</comment>
<dbReference type="EMBL" id="CAJPDR010000399">
    <property type="protein sequence ID" value="CAF9935053.1"/>
    <property type="molecule type" value="Genomic_DNA"/>
</dbReference>
<evidence type="ECO:0000313" key="4">
    <source>
        <dbReference type="Proteomes" id="UP000664203"/>
    </source>
</evidence>
<evidence type="ECO:0000313" key="3">
    <source>
        <dbReference type="EMBL" id="CAF9935053.1"/>
    </source>
</evidence>
<dbReference type="Pfam" id="PF09747">
    <property type="entry name" value="CCD97-like_C"/>
    <property type="match status" value="1"/>
</dbReference>
<reference evidence="3" key="1">
    <citation type="submission" date="2021-03" db="EMBL/GenBank/DDBJ databases">
        <authorList>
            <person name="Tagirdzhanova G."/>
        </authorList>
    </citation>
    <scope>NUCLEOTIDE SEQUENCE</scope>
</reference>
<feature type="region of interest" description="Disordered" evidence="1">
    <location>
        <begin position="168"/>
        <end position="219"/>
    </location>
</feature>
<evidence type="ECO:0000256" key="1">
    <source>
        <dbReference type="SAM" id="MobiDB-lite"/>
    </source>
</evidence>
<dbReference type="InterPro" id="IPR040233">
    <property type="entry name" value="CCD97-like_C"/>
</dbReference>
<feature type="compositionally biased region" description="Polar residues" evidence="1">
    <location>
        <begin position="18"/>
        <end position="37"/>
    </location>
</feature>